<organism evidence="1 2">
    <name type="scientific">Perca fluviatilis</name>
    <name type="common">European perch</name>
    <dbReference type="NCBI Taxonomy" id="8168"/>
    <lineage>
        <taxon>Eukaryota</taxon>
        <taxon>Metazoa</taxon>
        <taxon>Chordata</taxon>
        <taxon>Craniata</taxon>
        <taxon>Vertebrata</taxon>
        <taxon>Euteleostomi</taxon>
        <taxon>Actinopterygii</taxon>
        <taxon>Neopterygii</taxon>
        <taxon>Teleostei</taxon>
        <taxon>Neoteleostei</taxon>
        <taxon>Acanthomorphata</taxon>
        <taxon>Eupercaria</taxon>
        <taxon>Perciformes</taxon>
        <taxon>Percoidei</taxon>
        <taxon>Percidae</taxon>
        <taxon>Percinae</taxon>
        <taxon>Perca</taxon>
    </lineage>
</organism>
<protein>
    <submittedName>
        <fullName evidence="1">Uncharacterized protein</fullName>
    </submittedName>
</protein>
<evidence type="ECO:0000313" key="1">
    <source>
        <dbReference type="EMBL" id="KAF1371653.1"/>
    </source>
</evidence>
<dbReference type="Proteomes" id="UP000465112">
    <property type="component" value="Chromosome 24"/>
</dbReference>
<dbReference type="AlphaFoldDB" id="A0A6A5E748"/>
<sequence>MPPEMRSISLKGFRNVETSSYVTLKSPGVQLQENLSKGCELVTQTLRLCLHGNVADAQPRRCRVER</sequence>
<name>A0A6A5E748_PERFL</name>
<gene>
    <name evidence="1" type="ORF">PFLUV_G00270690</name>
</gene>
<comment type="caution">
    <text evidence="1">The sequence shown here is derived from an EMBL/GenBank/DDBJ whole genome shotgun (WGS) entry which is preliminary data.</text>
</comment>
<reference evidence="1 2" key="1">
    <citation type="submission" date="2019-06" db="EMBL/GenBank/DDBJ databases">
        <title>A chromosome-scale genome assembly of the European perch, Perca fluviatilis.</title>
        <authorList>
            <person name="Roques C."/>
            <person name="Zahm M."/>
            <person name="Cabau C."/>
            <person name="Klopp C."/>
            <person name="Bouchez O."/>
            <person name="Donnadieu C."/>
            <person name="Kuhl H."/>
            <person name="Gislard M."/>
            <person name="Guendouz S."/>
            <person name="Journot L."/>
            <person name="Haffray P."/>
            <person name="Bestin A."/>
            <person name="Morvezen R."/>
            <person name="Feron R."/>
            <person name="Wen M."/>
            <person name="Jouanno E."/>
            <person name="Herpin A."/>
            <person name="Schartl M."/>
            <person name="Postlethwait J."/>
            <person name="Schaerlinger B."/>
            <person name="Chardard D."/>
            <person name="Lecocq T."/>
            <person name="Poncet C."/>
            <person name="Jaffrelo L."/>
            <person name="Lampietro C."/>
            <person name="Guiguen Y."/>
        </authorList>
    </citation>
    <scope>NUCLEOTIDE SEQUENCE [LARGE SCALE GENOMIC DNA]</scope>
    <source>
        <tissue evidence="1">Blood</tissue>
    </source>
</reference>
<evidence type="ECO:0000313" key="2">
    <source>
        <dbReference type="Proteomes" id="UP000465112"/>
    </source>
</evidence>
<dbReference type="EMBL" id="VHII01000024">
    <property type="protein sequence ID" value="KAF1371653.1"/>
    <property type="molecule type" value="Genomic_DNA"/>
</dbReference>
<accession>A0A6A5E748</accession>
<proteinExistence type="predicted"/>
<keyword evidence="2" id="KW-1185">Reference proteome</keyword>